<dbReference type="EMBL" id="OU503047">
    <property type="protein sequence ID" value="CAI9771896.1"/>
    <property type="molecule type" value="Genomic_DNA"/>
</dbReference>
<evidence type="ECO:0000256" key="2">
    <source>
        <dbReference type="ARBA" id="ARBA00010617"/>
    </source>
</evidence>
<comment type="similarity">
    <text evidence="2">Belongs to the cytochrome P450 family.</text>
</comment>
<name>A0AAD2E231_9LAMI</name>
<dbReference type="GO" id="GO:0004497">
    <property type="term" value="F:monooxygenase activity"/>
    <property type="evidence" value="ECO:0007669"/>
    <property type="project" value="UniProtKB-KW"/>
</dbReference>
<dbReference type="SUPFAM" id="SSF48264">
    <property type="entry name" value="Cytochrome P450"/>
    <property type="match status" value="1"/>
</dbReference>
<evidence type="ECO:0008006" key="10">
    <source>
        <dbReference type="Google" id="ProtNLM"/>
    </source>
</evidence>
<evidence type="ECO:0000256" key="4">
    <source>
        <dbReference type="ARBA" id="ARBA00022723"/>
    </source>
</evidence>
<evidence type="ECO:0000313" key="9">
    <source>
        <dbReference type="Proteomes" id="UP000834106"/>
    </source>
</evidence>
<comment type="cofactor">
    <cofactor evidence="1">
        <name>heme</name>
        <dbReference type="ChEBI" id="CHEBI:30413"/>
    </cofactor>
</comment>
<dbReference type="GO" id="GO:0005506">
    <property type="term" value="F:iron ion binding"/>
    <property type="evidence" value="ECO:0007669"/>
    <property type="project" value="InterPro"/>
</dbReference>
<keyword evidence="7" id="KW-0503">Monooxygenase</keyword>
<dbReference type="Pfam" id="PF00067">
    <property type="entry name" value="p450"/>
    <property type="match status" value="1"/>
</dbReference>
<organism evidence="8 9">
    <name type="scientific">Fraxinus pennsylvanica</name>
    <dbReference type="NCBI Taxonomy" id="56036"/>
    <lineage>
        <taxon>Eukaryota</taxon>
        <taxon>Viridiplantae</taxon>
        <taxon>Streptophyta</taxon>
        <taxon>Embryophyta</taxon>
        <taxon>Tracheophyta</taxon>
        <taxon>Spermatophyta</taxon>
        <taxon>Magnoliopsida</taxon>
        <taxon>eudicotyledons</taxon>
        <taxon>Gunneridae</taxon>
        <taxon>Pentapetalae</taxon>
        <taxon>asterids</taxon>
        <taxon>lamiids</taxon>
        <taxon>Lamiales</taxon>
        <taxon>Oleaceae</taxon>
        <taxon>Oleeae</taxon>
        <taxon>Fraxinus</taxon>
    </lineage>
</organism>
<evidence type="ECO:0000256" key="6">
    <source>
        <dbReference type="ARBA" id="ARBA00023004"/>
    </source>
</evidence>
<dbReference type="AlphaFoldDB" id="A0AAD2E231"/>
<keyword evidence="3" id="KW-0349">Heme</keyword>
<evidence type="ECO:0000256" key="7">
    <source>
        <dbReference type="ARBA" id="ARBA00023033"/>
    </source>
</evidence>
<protein>
    <recommendedName>
        <fullName evidence="10">Cytochrome P450</fullName>
    </recommendedName>
</protein>
<reference evidence="8" key="1">
    <citation type="submission" date="2023-05" db="EMBL/GenBank/DDBJ databases">
        <authorList>
            <person name="Huff M."/>
        </authorList>
    </citation>
    <scope>NUCLEOTIDE SEQUENCE</scope>
</reference>
<keyword evidence="4" id="KW-0479">Metal-binding</keyword>
<evidence type="ECO:0000313" key="8">
    <source>
        <dbReference type="EMBL" id="CAI9771896.1"/>
    </source>
</evidence>
<sequence length="246" mass="27775">MLILKHIEQKISKIPPGPYPWPVIGNVFQMGRNPHIKLASMARIYGQVMSFRLGASLVVVGSSPTAAMEILKTQDRFLSGRYLSYTHPASSPKVNKFAVGFANECDDQWKFLRSICRAELFSGKALQSQMKIREKNVINMVRYLHAKQGQVVNISELIFNTLLNTNCNMLFSMDVFGPDGGGKGMEVKKLVVARQVPFVVATLMHEIVWSLPGYNSPTELNMDEVYHIELLKKEPLQLIPQIKRQL</sequence>
<dbReference type="GO" id="GO:0016705">
    <property type="term" value="F:oxidoreductase activity, acting on paired donors, with incorporation or reduction of molecular oxygen"/>
    <property type="evidence" value="ECO:0007669"/>
    <property type="project" value="InterPro"/>
</dbReference>
<keyword evidence="9" id="KW-1185">Reference proteome</keyword>
<dbReference type="Gene3D" id="1.10.630.10">
    <property type="entry name" value="Cytochrome P450"/>
    <property type="match status" value="1"/>
</dbReference>
<dbReference type="InterPro" id="IPR001128">
    <property type="entry name" value="Cyt_P450"/>
</dbReference>
<evidence type="ECO:0000256" key="1">
    <source>
        <dbReference type="ARBA" id="ARBA00001971"/>
    </source>
</evidence>
<evidence type="ECO:0000256" key="5">
    <source>
        <dbReference type="ARBA" id="ARBA00023002"/>
    </source>
</evidence>
<gene>
    <name evidence="8" type="ORF">FPE_LOCUS19326</name>
</gene>
<accession>A0AAD2E231</accession>
<dbReference type="GO" id="GO:0020037">
    <property type="term" value="F:heme binding"/>
    <property type="evidence" value="ECO:0007669"/>
    <property type="project" value="InterPro"/>
</dbReference>
<evidence type="ECO:0000256" key="3">
    <source>
        <dbReference type="ARBA" id="ARBA00022617"/>
    </source>
</evidence>
<dbReference type="Proteomes" id="UP000834106">
    <property type="component" value="Chromosome 12"/>
</dbReference>
<keyword evidence="6" id="KW-0408">Iron</keyword>
<dbReference type="PANTHER" id="PTHR47950:SF49">
    <property type="entry name" value="CYTOCHROME P450"/>
    <property type="match status" value="1"/>
</dbReference>
<dbReference type="PANTHER" id="PTHR47950">
    <property type="entry name" value="CYTOCHROME P450, FAMILY 76, SUBFAMILY C, POLYPEPTIDE 5-RELATED"/>
    <property type="match status" value="1"/>
</dbReference>
<proteinExistence type="inferred from homology"/>
<dbReference type="InterPro" id="IPR036396">
    <property type="entry name" value="Cyt_P450_sf"/>
</dbReference>
<keyword evidence="5" id="KW-0560">Oxidoreductase</keyword>